<organism evidence="1 2">
    <name type="scientific">Solanum tuberosum</name>
    <name type="common">Potato</name>
    <dbReference type="NCBI Taxonomy" id="4113"/>
    <lineage>
        <taxon>Eukaryota</taxon>
        <taxon>Viridiplantae</taxon>
        <taxon>Streptophyta</taxon>
        <taxon>Embryophyta</taxon>
        <taxon>Tracheophyta</taxon>
        <taxon>Spermatophyta</taxon>
        <taxon>Magnoliopsida</taxon>
        <taxon>eudicotyledons</taxon>
        <taxon>Gunneridae</taxon>
        <taxon>Pentapetalae</taxon>
        <taxon>asterids</taxon>
        <taxon>lamiids</taxon>
        <taxon>Solanales</taxon>
        <taxon>Solanaceae</taxon>
        <taxon>Solanoideae</taxon>
        <taxon>Solaneae</taxon>
        <taxon>Solanum</taxon>
    </lineage>
</organism>
<sequence>MVCCIYIRRGLEVKFGYFYGVVMIQRAQLKNESTYDNGGDVTKSDKFITARRLLFIIRIHIATSSLLTAREMVQYAVLKEECCTTFPMIGSGGFINALVITENGDPIVDPITLQEAQAAKELNSGGQQNSNPGCEMVKEHDKRIIQWKLSLHQIGWLSI</sequence>
<evidence type="ECO:0000313" key="1">
    <source>
        <dbReference type="EMBL" id="KAH0744363.1"/>
    </source>
</evidence>
<reference evidence="1 2" key="1">
    <citation type="journal article" date="2021" name="bioRxiv">
        <title>Chromosome-scale and haplotype-resolved genome assembly of a tetraploid potato cultivar.</title>
        <authorList>
            <person name="Sun H."/>
            <person name="Jiao W.-B."/>
            <person name="Krause K."/>
            <person name="Campoy J.A."/>
            <person name="Goel M."/>
            <person name="Folz-Donahue K."/>
            <person name="Kukat C."/>
            <person name="Huettel B."/>
            <person name="Schneeberger K."/>
        </authorList>
    </citation>
    <scope>NUCLEOTIDE SEQUENCE [LARGE SCALE GENOMIC DNA]</scope>
    <source>
        <strain evidence="1">SolTubOtavaFocal</strain>
        <tissue evidence="1">Leaves</tissue>
    </source>
</reference>
<name>A0ABQ7UDP1_SOLTU</name>
<proteinExistence type="predicted"/>
<dbReference type="Proteomes" id="UP000826656">
    <property type="component" value="Unassembled WGS sequence"/>
</dbReference>
<evidence type="ECO:0000313" key="2">
    <source>
        <dbReference type="Proteomes" id="UP000826656"/>
    </source>
</evidence>
<accession>A0ABQ7UDP1</accession>
<dbReference type="EMBL" id="JAIVGD010000023">
    <property type="protein sequence ID" value="KAH0744363.1"/>
    <property type="molecule type" value="Genomic_DNA"/>
</dbReference>
<protein>
    <submittedName>
        <fullName evidence="1">Uncharacterized protein</fullName>
    </submittedName>
</protein>
<comment type="caution">
    <text evidence="1">The sequence shown here is derived from an EMBL/GenBank/DDBJ whole genome shotgun (WGS) entry which is preliminary data.</text>
</comment>
<gene>
    <name evidence="1" type="ORF">KY290_032356</name>
</gene>
<keyword evidence="2" id="KW-1185">Reference proteome</keyword>